<evidence type="ECO:0000256" key="1">
    <source>
        <dbReference type="SAM" id="Phobius"/>
    </source>
</evidence>
<name>A0A1G2HTC8_9BACT</name>
<sequence length="116" mass="13156">MTTIALNYRVSRSKIKSAVFSKINFKLFCLVIISFIVAMLAFYIFLVNGLTHGVYVIESYNKETRVLAKENRILETNFAESGFLGKVTKKANELSFEKTTKVKYIEMANNSLANAQ</sequence>
<dbReference type="AlphaFoldDB" id="A0A1G2HTC8"/>
<keyword evidence="1" id="KW-0812">Transmembrane</keyword>
<evidence type="ECO:0000313" key="2">
    <source>
        <dbReference type="EMBL" id="OGZ65737.1"/>
    </source>
</evidence>
<keyword evidence="1" id="KW-0472">Membrane</keyword>
<evidence type="ECO:0008006" key="4">
    <source>
        <dbReference type="Google" id="ProtNLM"/>
    </source>
</evidence>
<proteinExistence type="predicted"/>
<accession>A0A1G2HTC8</accession>
<keyword evidence="1" id="KW-1133">Transmembrane helix</keyword>
<feature type="transmembrane region" description="Helical" evidence="1">
    <location>
        <begin position="23"/>
        <end position="46"/>
    </location>
</feature>
<evidence type="ECO:0000313" key="3">
    <source>
        <dbReference type="Proteomes" id="UP000179183"/>
    </source>
</evidence>
<protein>
    <recommendedName>
        <fullName evidence="4">Cell division protein FtsL</fullName>
    </recommendedName>
</protein>
<reference evidence="2 3" key="1">
    <citation type="journal article" date="2016" name="Nat. Commun.">
        <title>Thousands of microbial genomes shed light on interconnected biogeochemical processes in an aquifer system.</title>
        <authorList>
            <person name="Anantharaman K."/>
            <person name="Brown C.T."/>
            <person name="Hug L.A."/>
            <person name="Sharon I."/>
            <person name="Castelle C.J."/>
            <person name="Probst A.J."/>
            <person name="Thomas B.C."/>
            <person name="Singh A."/>
            <person name="Wilkins M.J."/>
            <person name="Karaoz U."/>
            <person name="Brodie E.L."/>
            <person name="Williams K.H."/>
            <person name="Hubbard S.S."/>
            <person name="Banfield J.F."/>
        </authorList>
    </citation>
    <scope>NUCLEOTIDE SEQUENCE [LARGE SCALE GENOMIC DNA]</scope>
</reference>
<dbReference type="EMBL" id="MHOQ01000039">
    <property type="protein sequence ID" value="OGZ65737.1"/>
    <property type="molecule type" value="Genomic_DNA"/>
</dbReference>
<organism evidence="2 3">
    <name type="scientific">Candidatus Staskawiczbacteria bacterium RIFCSPHIGHO2_02_FULL_33_16</name>
    <dbReference type="NCBI Taxonomy" id="1802204"/>
    <lineage>
        <taxon>Bacteria</taxon>
        <taxon>Candidatus Staskawicziibacteriota</taxon>
    </lineage>
</organism>
<comment type="caution">
    <text evidence="2">The sequence shown here is derived from an EMBL/GenBank/DDBJ whole genome shotgun (WGS) entry which is preliminary data.</text>
</comment>
<gene>
    <name evidence="2" type="ORF">A3D34_03540</name>
</gene>
<dbReference type="Proteomes" id="UP000179183">
    <property type="component" value="Unassembled WGS sequence"/>
</dbReference>